<dbReference type="Proteomes" id="UP001411173">
    <property type="component" value="Unassembled WGS sequence"/>
</dbReference>
<keyword evidence="2" id="KW-1185">Reference proteome</keyword>
<name>A0ABU9V4M4_9ENTR</name>
<evidence type="ECO:0000313" key="2">
    <source>
        <dbReference type="Proteomes" id="UP001411173"/>
    </source>
</evidence>
<reference evidence="1 2" key="1">
    <citation type="submission" date="2024-02" db="EMBL/GenBank/DDBJ databases">
        <title>Whole genome of MDR Enterobacteriaceae from southern Thailand.</title>
        <authorList>
            <person name="Surachat K."/>
        </authorList>
    </citation>
    <scope>NUCLEOTIDE SEQUENCE [LARGE SCALE GENOMIC DNA]</scope>
    <source>
        <strain evidence="1 2">PSU_29</strain>
    </source>
</reference>
<comment type="caution">
    <text evidence="1">The sequence shown here is derived from an EMBL/GenBank/DDBJ whole genome shotgun (WGS) entry which is preliminary data.</text>
</comment>
<organism evidence="1 2">
    <name type="scientific">Phytobacter palmae</name>
    <dbReference type="NCBI Taxonomy" id="1855371"/>
    <lineage>
        <taxon>Bacteria</taxon>
        <taxon>Pseudomonadati</taxon>
        <taxon>Pseudomonadota</taxon>
        <taxon>Gammaproteobacteria</taxon>
        <taxon>Enterobacterales</taxon>
        <taxon>Enterobacteriaceae</taxon>
        <taxon>Phytobacter</taxon>
    </lineage>
</organism>
<dbReference type="RefSeq" id="WP_343193887.1">
    <property type="nucleotide sequence ID" value="NZ_JBCIVJ010000007.1"/>
</dbReference>
<accession>A0ABU9V4M4</accession>
<evidence type="ECO:0000313" key="1">
    <source>
        <dbReference type="EMBL" id="MEN0579616.1"/>
    </source>
</evidence>
<sequence>MLNQKKGRNFAIDEVLHPSNRLNSFNTITLDRFPSFRNEGLPRQFRELLTSIQRQSDSASLFQFAGVGLDDDIAVSSSPVQ</sequence>
<protein>
    <submittedName>
        <fullName evidence="1">Uncharacterized protein</fullName>
    </submittedName>
</protein>
<proteinExistence type="predicted"/>
<dbReference type="EMBL" id="JBCIVJ010000007">
    <property type="protein sequence ID" value="MEN0579616.1"/>
    <property type="molecule type" value="Genomic_DNA"/>
</dbReference>
<gene>
    <name evidence="1" type="ORF">AAIG39_11415</name>
</gene>